<evidence type="ECO:0000313" key="2">
    <source>
        <dbReference type="Proteomes" id="UP000013548"/>
    </source>
</evidence>
<proteinExistence type="predicted"/>
<dbReference type="BioCyc" id="MTUB1310114:G13A2-2183-MONOMER"/>
<dbReference type="Proteomes" id="UP000013548">
    <property type="component" value="Chromosome"/>
</dbReference>
<dbReference type="EMBL" id="CP005386">
    <property type="protein sequence ID" value="AGL27616.1"/>
    <property type="molecule type" value="Genomic_DNA"/>
</dbReference>
<protein>
    <submittedName>
        <fullName evidence="1">Uncharacterized protein</fullName>
    </submittedName>
</protein>
<sequence length="118" mass="11904">MSAPRSSSSISSLGVLGGLTADLRIGAGAQPAGGVAADVEFDVGIAHQQRLGVGVDRDEFHAFEALLDHSVDGVDTATTDTHDLDDGQVVVRGGHRSASSLVGLGSSVCLLANSQPQP</sequence>
<name>R4MI40_MYCTX</name>
<dbReference type="AntiFam" id="ANF00119">
    <property type="entry name" value="Shadow ORF (opposite ftsZ)"/>
</dbReference>
<dbReference type="HOGENOM" id="CLU_2070557_0_0_11"/>
<gene>
    <name evidence="1" type="ORF">J113_14900</name>
</gene>
<dbReference type="AlphaFoldDB" id="R4MI40"/>
<dbReference type="KEGG" id="mtuc:J113_14900"/>
<evidence type="ECO:0000313" key="1">
    <source>
        <dbReference type="EMBL" id="AGL27616.1"/>
    </source>
</evidence>
<reference evidence="1 2" key="1">
    <citation type="journal article" date="2013" name="Genome Announc.">
        <title>Whole-Genome Sequences of Four Clinical Isolates of Mycobacterium tuberculosis from Tamil Nadu, South India.</title>
        <authorList>
            <person name="Narayanan S."/>
            <person name="Deshpande U."/>
        </authorList>
    </citation>
    <scope>NUCLEOTIDE SEQUENCE [LARGE SCALE GENOMIC DNA]</scope>
    <source>
        <strain evidence="1 2">CAS/NITR204</strain>
    </source>
</reference>
<accession>R4MI40</accession>
<organism evidence="1 2">
    <name type="scientific">Mycobacterium tuberculosis CAS/NITR204</name>
    <dbReference type="NCBI Taxonomy" id="1310114"/>
    <lineage>
        <taxon>Bacteria</taxon>
        <taxon>Bacillati</taxon>
        <taxon>Actinomycetota</taxon>
        <taxon>Actinomycetes</taxon>
        <taxon>Mycobacteriales</taxon>
        <taxon>Mycobacteriaceae</taxon>
        <taxon>Mycobacterium</taxon>
        <taxon>Mycobacterium tuberculosis complex</taxon>
    </lineage>
</organism>